<evidence type="ECO:0000313" key="5">
    <source>
        <dbReference type="EMBL" id="UWN57957.1"/>
    </source>
</evidence>
<name>A0ABY5V164_9BACT</name>
<dbReference type="Pfam" id="PF14607">
    <property type="entry name" value="GxDLY"/>
    <property type="match status" value="1"/>
</dbReference>
<evidence type="ECO:0000313" key="6">
    <source>
        <dbReference type="Proteomes" id="UP001059295"/>
    </source>
</evidence>
<dbReference type="PANTHER" id="PTHR30383">
    <property type="entry name" value="THIOESTERASE 1/PROTEASE 1/LYSOPHOSPHOLIPASE L1"/>
    <property type="match status" value="1"/>
</dbReference>
<keyword evidence="5" id="KW-0378">Hydrolase</keyword>
<feature type="domain" description="SGNH hydrolase-type esterase" evidence="2">
    <location>
        <begin position="406"/>
        <end position="572"/>
    </location>
</feature>
<evidence type="ECO:0000256" key="1">
    <source>
        <dbReference type="SAM" id="SignalP"/>
    </source>
</evidence>
<dbReference type="Gene3D" id="2.60.120.260">
    <property type="entry name" value="Galactose-binding domain-like"/>
    <property type="match status" value="1"/>
</dbReference>
<reference evidence="5" key="1">
    <citation type="journal article" date="2022" name="Cell">
        <title>Design, construction, and in vivo augmentation of a complex gut microbiome.</title>
        <authorList>
            <person name="Cheng A.G."/>
            <person name="Ho P.Y."/>
            <person name="Aranda-Diaz A."/>
            <person name="Jain S."/>
            <person name="Yu F.B."/>
            <person name="Meng X."/>
            <person name="Wang M."/>
            <person name="Iakiviak M."/>
            <person name="Nagashima K."/>
            <person name="Zhao A."/>
            <person name="Murugkar P."/>
            <person name="Patil A."/>
            <person name="Atabakhsh K."/>
            <person name="Weakley A."/>
            <person name="Yan J."/>
            <person name="Brumbaugh A.R."/>
            <person name="Higginbottom S."/>
            <person name="Dimas A."/>
            <person name="Shiver A.L."/>
            <person name="Deutschbauer A."/>
            <person name="Neff N."/>
            <person name="Sonnenburg J.L."/>
            <person name="Huang K.C."/>
            <person name="Fischbach M.A."/>
        </authorList>
    </citation>
    <scope>NUCLEOTIDE SEQUENCE</scope>
    <source>
        <strain evidence="5">AP11</strain>
    </source>
</reference>
<organism evidence="5 6">
    <name type="scientific">Alistipes ihumii AP11</name>
    <dbReference type="NCBI Taxonomy" id="1211813"/>
    <lineage>
        <taxon>Bacteria</taxon>
        <taxon>Pseudomonadati</taxon>
        <taxon>Bacteroidota</taxon>
        <taxon>Bacteroidia</taxon>
        <taxon>Bacteroidales</taxon>
        <taxon>Rikenellaceae</taxon>
        <taxon>Alistipes</taxon>
    </lineage>
</organism>
<dbReference type="RefSeq" id="WP_019246307.1">
    <property type="nucleotide sequence ID" value="NZ_CAPH01000014.1"/>
</dbReference>
<dbReference type="SUPFAM" id="SSF52266">
    <property type="entry name" value="SGNH hydrolase"/>
    <property type="match status" value="2"/>
</dbReference>
<accession>A0ABY5V164</accession>
<dbReference type="Proteomes" id="UP001059295">
    <property type="component" value="Chromosome"/>
</dbReference>
<dbReference type="GeneID" id="82890878"/>
<sequence>MIRTLTTLVVLLSAATGLSAGNPPEWERPEQAEFPVVQGQGWTRELGGSYRRLPDRAEVLVPPAVWKLSAHSAGEALHFVTNSPEIRVRYGVQGPVDMSHMPATGVSGIDLYQIDNDGTWLFVPRLIDETFSDTVSYRFCPVPGEGYDRLGYEFRLYLPLYNEVEWIEVGIDSAARFEWLPLREERPVVAYGTSILQGGCASRPGMAWTNILSRKIDRTVMNFGFSGSGRMERETVELIAENDAKAWIIDCVPNMNHLEDSLFEARYLEGVRLIRNRSEAPILLVESATASTGYADQATLRKNRLLKSCYEKLIAENTRNIHYLSAERIALPEDATVDGIHPTDWGMEIIATAYETKLREILKEPRGDYPTTRAVTQRREAAGYDWQERHRELIRANRKQKPHAVLIGNSITHYWGGTGGRYPENGSRSWQRIMAPAGFRNMGCGWDRIENMLWRIYHDELDCGTIDRIVLMAGTNNVGRDAPAQIAAGIARMVEAVRSRQPKARIKVIGILPAAGQQERIAEINDRIEQEIGNQGIACFQDVGIYLLDPRTGRLDDRLFMDGLHPNERGYRKIARAIAEITVPKANTP</sequence>
<keyword evidence="6" id="KW-1185">Reference proteome</keyword>
<evidence type="ECO:0000259" key="4">
    <source>
        <dbReference type="Pfam" id="PF14607"/>
    </source>
</evidence>
<dbReference type="Pfam" id="PF13472">
    <property type="entry name" value="Lipase_GDSL_2"/>
    <property type="match status" value="1"/>
</dbReference>
<evidence type="ECO:0000259" key="2">
    <source>
        <dbReference type="Pfam" id="PF13472"/>
    </source>
</evidence>
<proteinExistence type="predicted"/>
<evidence type="ECO:0000259" key="3">
    <source>
        <dbReference type="Pfam" id="PF14606"/>
    </source>
</evidence>
<dbReference type="GO" id="GO:0016787">
    <property type="term" value="F:hydrolase activity"/>
    <property type="evidence" value="ECO:0007669"/>
    <property type="project" value="UniProtKB-KW"/>
</dbReference>
<gene>
    <name evidence="5" type="ORF">NQ491_04050</name>
</gene>
<feature type="domain" description="SGNH hydrolase-type esterase N-terminal" evidence="4">
    <location>
        <begin position="25"/>
        <end position="176"/>
    </location>
</feature>
<dbReference type="Gene3D" id="3.40.50.1110">
    <property type="entry name" value="SGNH hydrolase"/>
    <property type="match status" value="2"/>
</dbReference>
<feature type="signal peptide" evidence="1">
    <location>
        <begin position="1"/>
        <end position="20"/>
    </location>
</feature>
<feature type="chain" id="PRO_5045818458" evidence="1">
    <location>
        <begin position="21"/>
        <end position="589"/>
    </location>
</feature>
<feature type="domain" description="SGNH hydrolase-type esterase" evidence="3">
    <location>
        <begin position="185"/>
        <end position="359"/>
    </location>
</feature>
<dbReference type="InterPro" id="IPR013830">
    <property type="entry name" value="SGNH_hydro"/>
</dbReference>
<protein>
    <submittedName>
        <fullName evidence="5">SGNH/GDSL hydrolase family protein</fullName>
    </submittedName>
</protein>
<keyword evidence="1" id="KW-0732">Signal</keyword>
<dbReference type="InterPro" id="IPR032740">
    <property type="entry name" value="GxDLY"/>
</dbReference>
<dbReference type="InterPro" id="IPR036514">
    <property type="entry name" value="SGNH_hydro_sf"/>
</dbReference>
<dbReference type="EMBL" id="CP102294">
    <property type="protein sequence ID" value="UWN57957.1"/>
    <property type="molecule type" value="Genomic_DNA"/>
</dbReference>
<dbReference type="Pfam" id="PF14606">
    <property type="entry name" value="Lipase_GDSL_3"/>
    <property type="match status" value="1"/>
</dbReference>
<dbReference type="InterPro" id="IPR051532">
    <property type="entry name" value="Ester_Hydrolysis_Enzymes"/>
</dbReference>